<name>A0ABQ8HLY4_9ROSI</name>
<evidence type="ECO:0000313" key="7">
    <source>
        <dbReference type="EMBL" id="KAH7565336.1"/>
    </source>
</evidence>
<evidence type="ECO:0008006" key="9">
    <source>
        <dbReference type="Google" id="ProtNLM"/>
    </source>
</evidence>
<dbReference type="Gene3D" id="3.40.50.1000">
    <property type="entry name" value="HAD superfamily/HAD-like"/>
    <property type="match status" value="1"/>
</dbReference>
<dbReference type="Pfam" id="PF03767">
    <property type="entry name" value="Acid_phosphat_B"/>
    <property type="match status" value="1"/>
</dbReference>
<dbReference type="SUPFAM" id="SSF56784">
    <property type="entry name" value="HAD-like"/>
    <property type="match status" value="1"/>
</dbReference>
<dbReference type="CDD" id="cd07535">
    <property type="entry name" value="HAD_VSP"/>
    <property type="match status" value="1"/>
</dbReference>
<dbReference type="InterPro" id="IPR036412">
    <property type="entry name" value="HAD-like_sf"/>
</dbReference>
<dbReference type="InterPro" id="IPR014403">
    <property type="entry name" value="APS1/VSP"/>
</dbReference>
<reference evidence="7 8" key="1">
    <citation type="submission" date="2021-02" db="EMBL/GenBank/DDBJ databases">
        <title>Plant Genome Project.</title>
        <authorList>
            <person name="Zhang R.-G."/>
        </authorList>
    </citation>
    <scope>NUCLEOTIDE SEQUENCE [LARGE SCALE GENOMIC DNA]</scope>
    <source>
        <tissue evidence="7">Leaves</tissue>
    </source>
</reference>
<evidence type="ECO:0000256" key="5">
    <source>
        <dbReference type="PIRNR" id="PIRNR002674"/>
    </source>
</evidence>
<keyword evidence="8" id="KW-1185">Reference proteome</keyword>
<evidence type="ECO:0000256" key="3">
    <source>
        <dbReference type="ARBA" id="ARBA00022761"/>
    </source>
</evidence>
<keyword evidence="2 6" id="KW-0732">Signal</keyword>
<dbReference type="Proteomes" id="UP000827721">
    <property type="component" value="Unassembled WGS sequence"/>
</dbReference>
<gene>
    <name evidence="7" type="ORF">JRO89_XS09G0190000</name>
</gene>
<dbReference type="InterPro" id="IPR005519">
    <property type="entry name" value="Acid_phosphat_B-like"/>
</dbReference>
<dbReference type="PANTHER" id="PTHR31284:SF19">
    <property type="entry name" value="VEGETATIVE STORAGE PROTEIN 1-RELATED"/>
    <property type="match status" value="1"/>
</dbReference>
<organism evidence="7 8">
    <name type="scientific">Xanthoceras sorbifolium</name>
    <dbReference type="NCBI Taxonomy" id="99658"/>
    <lineage>
        <taxon>Eukaryota</taxon>
        <taxon>Viridiplantae</taxon>
        <taxon>Streptophyta</taxon>
        <taxon>Embryophyta</taxon>
        <taxon>Tracheophyta</taxon>
        <taxon>Spermatophyta</taxon>
        <taxon>Magnoliopsida</taxon>
        <taxon>eudicotyledons</taxon>
        <taxon>Gunneridae</taxon>
        <taxon>Pentapetalae</taxon>
        <taxon>rosids</taxon>
        <taxon>malvids</taxon>
        <taxon>Sapindales</taxon>
        <taxon>Sapindaceae</taxon>
        <taxon>Xanthoceroideae</taxon>
        <taxon>Xanthoceras</taxon>
    </lineage>
</organism>
<evidence type="ECO:0000256" key="6">
    <source>
        <dbReference type="SAM" id="SignalP"/>
    </source>
</evidence>
<comment type="caution">
    <text evidence="7">The sequence shown here is derived from an EMBL/GenBank/DDBJ whole genome shotgun (WGS) entry which is preliminary data.</text>
</comment>
<evidence type="ECO:0000313" key="8">
    <source>
        <dbReference type="Proteomes" id="UP000827721"/>
    </source>
</evidence>
<dbReference type="NCBIfam" id="TIGR01675">
    <property type="entry name" value="plant-AP"/>
    <property type="match status" value="1"/>
</dbReference>
<sequence length="266" mass="30225">MEPHGYPLLFSVFLFIFLATSPAASDLHNIPHQIHPLRPRSGAHGHEVPGLSCLSWRLGVETHNLIGWKTVPEQCEKYVGHYMLGRQYRDDSKAVVDEAWLYAQSLKLAGDGKEIWVFDVDETTLSNLPYYAKHGFGTKPYDPRMFSSWVMEQKAPALPESLKLYKKLLSLGLKVVFLTGRAEDQRNVTAANLNDVGFHTWEKLILKESYYSGKTAVAYKSSERKRLEENNGYRIIGNIGDQWSDIIGTNSGNRTFKLPDPLYYIS</sequence>
<dbReference type="PIRSF" id="PIRSF002674">
    <property type="entry name" value="VSP"/>
    <property type="match status" value="1"/>
</dbReference>
<evidence type="ECO:0000256" key="1">
    <source>
        <dbReference type="ARBA" id="ARBA00002410"/>
    </source>
</evidence>
<keyword evidence="4" id="KW-0325">Glycoprotein</keyword>
<dbReference type="InterPro" id="IPR023214">
    <property type="entry name" value="HAD_sf"/>
</dbReference>
<protein>
    <recommendedName>
        <fullName evidence="9">Acid phosphatase</fullName>
    </recommendedName>
</protein>
<comment type="function">
    <text evidence="1 5">May function as somatic storage protein during early seedling development.</text>
</comment>
<proteinExistence type="inferred from homology"/>
<comment type="similarity">
    <text evidence="5">Belongs to the APS1/VSP family.</text>
</comment>
<evidence type="ECO:0000256" key="2">
    <source>
        <dbReference type="ARBA" id="ARBA00022729"/>
    </source>
</evidence>
<evidence type="ECO:0000256" key="4">
    <source>
        <dbReference type="ARBA" id="ARBA00023180"/>
    </source>
</evidence>
<feature type="chain" id="PRO_5045670979" description="Acid phosphatase" evidence="6">
    <location>
        <begin position="26"/>
        <end position="266"/>
    </location>
</feature>
<accession>A0ABQ8HLY4</accession>
<feature type="signal peptide" evidence="6">
    <location>
        <begin position="1"/>
        <end position="25"/>
    </location>
</feature>
<dbReference type="InterPro" id="IPR010028">
    <property type="entry name" value="Acid_phosphatase_pln"/>
</dbReference>
<dbReference type="EMBL" id="JAFEMO010000009">
    <property type="protein sequence ID" value="KAH7565336.1"/>
    <property type="molecule type" value="Genomic_DNA"/>
</dbReference>
<dbReference type="PANTHER" id="PTHR31284">
    <property type="entry name" value="ACID PHOSPHATASE-LIKE PROTEIN"/>
    <property type="match status" value="1"/>
</dbReference>
<keyword evidence="3 5" id="KW-0758">Storage protein</keyword>